<organism evidence="8 9">
    <name type="scientific">Gordonia humi</name>
    <dbReference type="NCBI Taxonomy" id="686429"/>
    <lineage>
        <taxon>Bacteria</taxon>
        <taxon>Bacillati</taxon>
        <taxon>Actinomycetota</taxon>
        <taxon>Actinomycetes</taxon>
        <taxon>Mycobacteriales</taxon>
        <taxon>Gordoniaceae</taxon>
        <taxon>Gordonia</taxon>
    </lineage>
</organism>
<dbReference type="PANTHER" id="PTHR43027">
    <property type="entry name" value="DOXORUBICIN RESISTANCE ABC TRANSPORTER PERMEASE PROTEIN DRRC-RELATED"/>
    <property type="match status" value="1"/>
</dbReference>
<feature type="transmembrane region" description="Helical" evidence="6">
    <location>
        <begin position="182"/>
        <end position="202"/>
    </location>
</feature>
<protein>
    <recommendedName>
        <fullName evidence="6">Transport permease protein</fullName>
    </recommendedName>
</protein>
<dbReference type="AlphaFoldDB" id="A0A840ETN2"/>
<dbReference type="RefSeq" id="WP_183370161.1">
    <property type="nucleotide sequence ID" value="NZ_BAABHL010000050.1"/>
</dbReference>
<keyword evidence="6" id="KW-0813">Transport</keyword>
<keyword evidence="2 6" id="KW-0812">Transmembrane</keyword>
<comment type="subcellular location">
    <subcellularLocation>
        <location evidence="6">Cell membrane</location>
        <topology evidence="6">Multi-pass membrane protein</topology>
    </subcellularLocation>
    <subcellularLocation>
        <location evidence="1">Membrane</location>
        <topology evidence="1">Multi-pass membrane protein</topology>
    </subcellularLocation>
</comment>
<evidence type="ECO:0000256" key="4">
    <source>
        <dbReference type="ARBA" id="ARBA00023136"/>
    </source>
</evidence>
<name>A0A840ETN2_9ACTN</name>
<dbReference type="PROSITE" id="PS51012">
    <property type="entry name" value="ABC_TM2"/>
    <property type="match status" value="1"/>
</dbReference>
<evidence type="ECO:0000256" key="6">
    <source>
        <dbReference type="RuleBase" id="RU361157"/>
    </source>
</evidence>
<keyword evidence="3 6" id="KW-1133">Transmembrane helix</keyword>
<reference evidence="8 9" key="1">
    <citation type="submission" date="2020-08" db="EMBL/GenBank/DDBJ databases">
        <title>Sequencing the genomes of 1000 actinobacteria strains.</title>
        <authorList>
            <person name="Klenk H.-P."/>
        </authorList>
    </citation>
    <scope>NUCLEOTIDE SEQUENCE [LARGE SCALE GENOMIC DNA]</scope>
    <source>
        <strain evidence="8 9">DSM 45298</strain>
    </source>
</reference>
<dbReference type="GO" id="GO:0046677">
    <property type="term" value="P:response to antibiotic"/>
    <property type="evidence" value="ECO:0007669"/>
    <property type="project" value="UniProtKB-KW"/>
</dbReference>
<feature type="transmembrane region" description="Helical" evidence="6">
    <location>
        <begin position="37"/>
        <end position="55"/>
    </location>
</feature>
<dbReference type="PANTHER" id="PTHR43027:SF1">
    <property type="entry name" value="DOXORUBICIN RESISTANCE ABC TRANSPORTER PERMEASE PROTEIN DRRC-RELATED"/>
    <property type="match status" value="1"/>
</dbReference>
<feature type="transmembrane region" description="Helical" evidence="6">
    <location>
        <begin position="75"/>
        <end position="94"/>
    </location>
</feature>
<evidence type="ECO:0000256" key="3">
    <source>
        <dbReference type="ARBA" id="ARBA00022989"/>
    </source>
</evidence>
<keyword evidence="4 6" id="KW-0472">Membrane</keyword>
<dbReference type="InterPro" id="IPR000412">
    <property type="entry name" value="ABC_2_transport"/>
</dbReference>
<dbReference type="PIRSF" id="PIRSF006648">
    <property type="entry name" value="DrrB"/>
    <property type="match status" value="1"/>
</dbReference>
<sequence>MTAVDQTWQARRTVGPLVQTVVHTATLLRSWSRDPGIVVQSVAFPAFMLLMFQLVFGKSVTALGSGESVYGNTGLVALVGALYGTIATAMTLIAERDSGLLSRMWTLPVSRWGFIAGRLTAEAVRTGLATIILFAVAATMGFRFEQGVASAFGAWIVPMIFAVGVAAPVIALATVASGIQSVQLLGGVFLFLLFFNSGFAPVSEYPGWLQPVVRNQPMSPAIDAIRGLTEGGAVAGPLVATIVWTIGLLAVFGPLAVRGYRRASQGS</sequence>
<keyword evidence="5" id="KW-0046">Antibiotic resistance</keyword>
<evidence type="ECO:0000313" key="8">
    <source>
        <dbReference type="EMBL" id="MBB4135062.1"/>
    </source>
</evidence>
<dbReference type="InterPro" id="IPR013525">
    <property type="entry name" value="ABC2_TM"/>
</dbReference>
<comment type="caution">
    <text evidence="8">The sequence shown here is derived from an EMBL/GenBank/DDBJ whole genome shotgun (WGS) entry which is preliminary data.</text>
</comment>
<feature type="transmembrane region" description="Helical" evidence="6">
    <location>
        <begin position="238"/>
        <end position="257"/>
    </location>
</feature>
<dbReference type="EMBL" id="JACIFP010000001">
    <property type="protein sequence ID" value="MBB4135062.1"/>
    <property type="molecule type" value="Genomic_DNA"/>
</dbReference>
<dbReference type="GO" id="GO:0140359">
    <property type="term" value="F:ABC-type transporter activity"/>
    <property type="evidence" value="ECO:0007669"/>
    <property type="project" value="InterPro"/>
</dbReference>
<keyword evidence="6" id="KW-1003">Cell membrane</keyword>
<dbReference type="InterPro" id="IPR047817">
    <property type="entry name" value="ABC2_TM_bact-type"/>
</dbReference>
<dbReference type="GO" id="GO:0043190">
    <property type="term" value="C:ATP-binding cassette (ABC) transporter complex"/>
    <property type="evidence" value="ECO:0007669"/>
    <property type="project" value="InterPro"/>
</dbReference>
<dbReference type="Proteomes" id="UP000551501">
    <property type="component" value="Unassembled WGS sequence"/>
</dbReference>
<evidence type="ECO:0000313" key="9">
    <source>
        <dbReference type="Proteomes" id="UP000551501"/>
    </source>
</evidence>
<keyword evidence="9" id="KW-1185">Reference proteome</keyword>
<dbReference type="InterPro" id="IPR052902">
    <property type="entry name" value="ABC-2_transporter"/>
</dbReference>
<dbReference type="Pfam" id="PF01061">
    <property type="entry name" value="ABC2_membrane"/>
    <property type="match status" value="1"/>
</dbReference>
<accession>A0A840ETN2</accession>
<evidence type="ECO:0000256" key="2">
    <source>
        <dbReference type="ARBA" id="ARBA00022692"/>
    </source>
</evidence>
<evidence type="ECO:0000256" key="5">
    <source>
        <dbReference type="ARBA" id="ARBA00023251"/>
    </source>
</evidence>
<feature type="transmembrane region" description="Helical" evidence="6">
    <location>
        <begin position="115"/>
        <end position="140"/>
    </location>
</feature>
<gene>
    <name evidence="8" type="ORF">BKA16_001614</name>
</gene>
<comment type="similarity">
    <text evidence="6">Belongs to the ABC-2 integral membrane protein family.</text>
</comment>
<proteinExistence type="inferred from homology"/>
<evidence type="ECO:0000259" key="7">
    <source>
        <dbReference type="PROSITE" id="PS51012"/>
    </source>
</evidence>
<evidence type="ECO:0000256" key="1">
    <source>
        <dbReference type="ARBA" id="ARBA00004141"/>
    </source>
</evidence>
<feature type="transmembrane region" description="Helical" evidence="6">
    <location>
        <begin position="152"/>
        <end position="175"/>
    </location>
</feature>
<feature type="domain" description="ABC transmembrane type-2" evidence="7">
    <location>
        <begin position="36"/>
        <end position="263"/>
    </location>
</feature>